<sequence length="317" mass="35006">MSEAISKKLEKEAVASVAVADQPSPPAVAATGQDRVHGLQGLRILVLVQQVFINEAMEVGVDLALARWNRGPKAEEFFTRMKDDVFDSWVDLRVSLGYAGTSWAEVKSSTAAIPACQAYASELVHLSATQPNVHCAIRSLIYFKLWNEMCKIVLAAAEDSGPFIEPYIERYAERAGDWKQVVSFMKSALAAADESGEALSSFKDLVDFASNIQHAELNQRTKELNARRIKRIREAPPKVVSRPVFEKPPAKVEERPEHLKFGSKLRLAMRVAKGPDGTKGFSKEYQESRGKVFPVVTEEEAGTAEDDGRARTMGRLA</sequence>
<dbReference type="AlphaFoldDB" id="A0AAX4NXQ1"/>
<evidence type="ECO:0000313" key="2">
    <source>
        <dbReference type="EMBL" id="WZN58767.1"/>
    </source>
</evidence>
<dbReference type="Proteomes" id="UP001472866">
    <property type="component" value="Chromosome 01"/>
</dbReference>
<keyword evidence="3" id="KW-1185">Reference proteome</keyword>
<dbReference type="SUPFAM" id="SSF48613">
    <property type="entry name" value="Heme oxygenase-like"/>
    <property type="match status" value="1"/>
</dbReference>
<dbReference type="EMBL" id="CP151501">
    <property type="protein sequence ID" value="WZN58767.1"/>
    <property type="molecule type" value="Genomic_DNA"/>
</dbReference>
<protein>
    <submittedName>
        <fullName evidence="2">Cold shock domain-containing protein</fullName>
    </submittedName>
</protein>
<gene>
    <name evidence="2" type="ORF">HKI87_01g02910</name>
</gene>
<feature type="region of interest" description="Disordered" evidence="1">
    <location>
        <begin position="292"/>
        <end position="317"/>
    </location>
</feature>
<evidence type="ECO:0000256" key="1">
    <source>
        <dbReference type="SAM" id="MobiDB-lite"/>
    </source>
</evidence>
<dbReference type="InterPro" id="IPR016084">
    <property type="entry name" value="Haem_Oase-like_multi-hlx"/>
</dbReference>
<reference evidence="2 3" key="1">
    <citation type="submission" date="2024-03" db="EMBL/GenBank/DDBJ databases">
        <title>Complete genome sequence of the green alga Chloropicon roscoffensis RCC1871.</title>
        <authorList>
            <person name="Lemieux C."/>
            <person name="Pombert J.-F."/>
            <person name="Otis C."/>
            <person name="Turmel M."/>
        </authorList>
    </citation>
    <scope>NUCLEOTIDE SEQUENCE [LARGE SCALE GENOMIC DNA]</scope>
    <source>
        <strain evidence="2 3">RCC1871</strain>
    </source>
</reference>
<organism evidence="2 3">
    <name type="scientific">Chloropicon roscoffensis</name>
    <dbReference type="NCBI Taxonomy" id="1461544"/>
    <lineage>
        <taxon>Eukaryota</taxon>
        <taxon>Viridiplantae</taxon>
        <taxon>Chlorophyta</taxon>
        <taxon>Chloropicophyceae</taxon>
        <taxon>Chloropicales</taxon>
        <taxon>Chloropicaceae</taxon>
        <taxon>Chloropicon</taxon>
    </lineage>
</organism>
<evidence type="ECO:0000313" key="3">
    <source>
        <dbReference type="Proteomes" id="UP001472866"/>
    </source>
</evidence>
<proteinExistence type="predicted"/>
<name>A0AAX4NXQ1_9CHLO</name>
<accession>A0AAX4NXQ1</accession>